<evidence type="ECO:0008006" key="7">
    <source>
        <dbReference type="Google" id="ProtNLM"/>
    </source>
</evidence>
<keyword evidence="2 4" id="KW-0732">Signal</keyword>
<sequence length="372" mass="40352">MQIAGTLISLCAFLFLAFINAAESAQIMGAYPALFIFGDSLSDTGNAALEALPYAMKTTHLPYGETFPGWPSGRFSDGHLLVDLLATHFDLPLPNPFLNASADFVGGVNFAVAGSTALNPSCLTSLKVKSLTNLSLDVQISWHLKFKAEVESSIGLLKGSPTEAAFAEALYVIESGGNDYVYAYSAGYTPSFINFTLIPLVVQKIQSAVNTLISNGARNFLFVTITPLGCLPALLSRYNGTKDSIGCLEEYNQASFLHGAHLQTMVETLRISYPNDTFLLMDFYGAYKYVQNHNEEFGFVKSLEACCGAGDDYPYNYNADDECNENSASLCSDPTAYISWDGVHFTDAFHVQIFNQTFITGSFLDGAHKALS</sequence>
<dbReference type="GO" id="GO:0006629">
    <property type="term" value="P:lipid metabolic process"/>
    <property type="evidence" value="ECO:0007669"/>
    <property type="project" value="InterPro"/>
</dbReference>
<dbReference type="AlphaFoldDB" id="A0A9D4ZIK0"/>
<dbReference type="InterPro" id="IPR008265">
    <property type="entry name" value="Lipase_GDSL_AS"/>
</dbReference>
<dbReference type="PROSITE" id="PS01098">
    <property type="entry name" value="LIPASE_GDSL_SER"/>
    <property type="match status" value="1"/>
</dbReference>
<protein>
    <recommendedName>
        <fullName evidence="7">GDSL esterase/lipase</fullName>
    </recommendedName>
</protein>
<dbReference type="SUPFAM" id="SSF52266">
    <property type="entry name" value="SGNH hydrolase"/>
    <property type="match status" value="1"/>
</dbReference>
<feature type="chain" id="PRO_5038607214" description="GDSL esterase/lipase" evidence="4">
    <location>
        <begin position="25"/>
        <end position="372"/>
    </location>
</feature>
<accession>A0A9D4ZIK0</accession>
<dbReference type="EMBL" id="JABFUD020000010">
    <property type="protein sequence ID" value="KAI5074261.1"/>
    <property type="molecule type" value="Genomic_DNA"/>
</dbReference>
<dbReference type="InterPro" id="IPR001087">
    <property type="entry name" value="GDSL"/>
</dbReference>
<dbReference type="Proteomes" id="UP000886520">
    <property type="component" value="Chromosome 10"/>
</dbReference>
<dbReference type="InterPro" id="IPR035669">
    <property type="entry name" value="SGNH_plant_lipase-like"/>
</dbReference>
<dbReference type="InterPro" id="IPR036514">
    <property type="entry name" value="SGNH_hydro_sf"/>
</dbReference>
<dbReference type="Pfam" id="PF00657">
    <property type="entry name" value="Lipase_GDSL"/>
    <property type="match status" value="1"/>
</dbReference>
<evidence type="ECO:0000256" key="4">
    <source>
        <dbReference type="SAM" id="SignalP"/>
    </source>
</evidence>
<dbReference type="GO" id="GO:0016298">
    <property type="term" value="F:lipase activity"/>
    <property type="evidence" value="ECO:0007669"/>
    <property type="project" value="InterPro"/>
</dbReference>
<reference evidence="5" key="1">
    <citation type="submission" date="2021-01" db="EMBL/GenBank/DDBJ databases">
        <title>Adiantum capillus-veneris genome.</title>
        <authorList>
            <person name="Fang Y."/>
            <person name="Liao Q."/>
        </authorList>
    </citation>
    <scope>NUCLEOTIDE SEQUENCE</scope>
    <source>
        <strain evidence="5">H3</strain>
        <tissue evidence="5">Leaf</tissue>
    </source>
</reference>
<organism evidence="5 6">
    <name type="scientific">Adiantum capillus-veneris</name>
    <name type="common">Maidenhair fern</name>
    <dbReference type="NCBI Taxonomy" id="13818"/>
    <lineage>
        <taxon>Eukaryota</taxon>
        <taxon>Viridiplantae</taxon>
        <taxon>Streptophyta</taxon>
        <taxon>Embryophyta</taxon>
        <taxon>Tracheophyta</taxon>
        <taxon>Polypodiopsida</taxon>
        <taxon>Polypodiidae</taxon>
        <taxon>Polypodiales</taxon>
        <taxon>Pteridineae</taxon>
        <taxon>Pteridaceae</taxon>
        <taxon>Vittarioideae</taxon>
        <taxon>Adiantum</taxon>
    </lineage>
</organism>
<dbReference type="PANTHER" id="PTHR22835">
    <property type="entry name" value="ZINC FINGER FYVE DOMAIN CONTAINING PROTEIN"/>
    <property type="match status" value="1"/>
</dbReference>
<comment type="similarity">
    <text evidence="1">Belongs to the 'GDSL' lipolytic enzyme family.</text>
</comment>
<evidence type="ECO:0000313" key="5">
    <source>
        <dbReference type="EMBL" id="KAI5074261.1"/>
    </source>
</evidence>
<proteinExistence type="inferred from homology"/>
<gene>
    <name evidence="5" type="ORF">GOP47_0010222</name>
</gene>
<dbReference type="CDD" id="cd01837">
    <property type="entry name" value="SGNH_plant_lipase_like"/>
    <property type="match status" value="1"/>
</dbReference>
<evidence type="ECO:0000256" key="1">
    <source>
        <dbReference type="ARBA" id="ARBA00008668"/>
    </source>
</evidence>
<dbReference type="OrthoDB" id="1600564at2759"/>
<name>A0A9D4ZIK0_ADICA</name>
<evidence type="ECO:0000313" key="6">
    <source>
        <dbReference type="Proteomes" id="UP000886520"/>
    </source>
</evidence>
<comment type="caution">
    <text evidence="5">The sequence shown here is derived from an EMBL/GenBank/DDBJ whole genome shotgun (WGS) entry which is preliminary data.</text>
</comment>
<keyword evidence="6" id="KW-1185">Reference proteome</keyword>
<feature type="signal peptide" evidence="4">
    <location>
        <begin position="1"/>
        <end position="24"/>
    </location>
</feature>
<dbReference type="Gene3D" id="3.40.50.1110">
    <property type="entry name" value="SGNH hydrolase"/>
    <property type="match status" value="1"/>
</dbReference>
<evidence type="ECO:0000256" key="2">
    <source>
        <dbReference type="ARBA" id="ARBA00022729"/>
    </source>
</evidence>
<keyword evidence="3" id="KW-0378">Hydrolase</keyword>
<evidence type="ECO:0000256" key="3">
    <source>
        <dbReference type="ARBA" id="ARBA00022801"/>
    </source>
</evidence>
<dbReference type="PANTHER" id="PTHR22835:SF659">
    <property type="entry name" value="GDSL LIPASE_ACYLHYDROLASE, PUTATIVE (AFU_ORTHOLOGUE AFUA_2G00510)-RELATED"/>
    <property type="match status" value="1"/>
</dbReference>